<organism evidence="2 3">
    <name type="scientific">Rubripirellula amarantea</name>
    <dbReference type="NCBI Taxonomy" id="2527999"/>
    <lineage>
        <taxon>Bacteria</taxon>
        <taxon>Pseudomonadati</taxon>
        <taxon>Planctomycetota</taxon>
        <taxon>Planctomycetia</taxon>
        <taxon>Pirellulales</taxon>
        <taxon>Pirellulaceae</taxon>
        <taxon>Rubripirellula</taxon>
    </lineage>
</organism>
<feature type="region of interest" description="Disordered" evidence="1">
    <location>
        <begin position="99"/>
        <end position="124"/>
    </location>
</feature>
<name>A0A5C5WIP6_9BACT</name>
<sequence length="124" mass="14109">MTNSQRLATVRAALTAWILNHGDLDDQESVGEIINESILIRDEFYCGRRFRTDTHRAVWFIEEDQLKIYQTDDTLCATLGSEEITSMAELADDINDMPNVIRMPQPMENSPSTNEDEASERKAA</sequence>
<dbReference type="EMBL" id="SJPI01000002">
    <property type="protein sequence ID" value="TWT50694.1"/>
    <property type="molecule type" value="Genomic_DNA"/>
</dbReference>
<accession>A0A5C5WIP6</accession>
<proteinExistence type="predicted"/>
<evidence type="ECO:0000256" key="1">
    <source>
        <dbReference type="SAM" id="MobiDB-lite"/>
    </source>
</evidence>
<comment type="caution">
    <text evidence="2">The sequence shown here is derived from an EMBL/GenBank/DDBJ whole genome shotgun (WGS) entry which is preliminary data.</text>
</comment>
<dbReference type="AlphaFoldDB" id="A0A5C5WIP6"/>
<dbReference type="Proteomes" id="UP000316598">
    <property type="component" value="Unassembled WGS sequence"/>
</dbReference>
<gene>
    <name evidence="2" type="ORF">Pla22_34370</name>
</gene>
<evidence type="ECO:0000313" key="3">
    <source>
        <dbReference type="Proteomes" id="UP000316598"/>
    </source>
</evidence>
<reference evidence="2 3" key="1">
    <citation type="submission" date="2019-02" db="EMBL/GenBank/DDBJ databases">
        <title>Deep-cultivation of Planctomycetes and their phenomic and genomic characterization uncovers novel biology.</title>
        <authorList>
            <person name="Wiegand S."/>
            <person name="Jogler M."/>
            <person name="Boedeker C."/>
            <person name="Pinto D."/>
            <person name="Vollmers J."/>
            <person name="Rivas-Marin E."/>
            <person name="Kohn T."/>
            <person name="Peeters S.H."/>
            <person name="Heuer A."/>
            <person name="Rast P."/>
            <person name="Oberbeckmann S."/>
            <person name="Bunk B."/>
            <person name="Jeske O."/>
            <person name="Meyerdierks A."/>
            <person name="Storesund J.E."/>
            <person name="Kallscheuer N."/>
            <person name="Luecker S."/>
            <person name="Lage O.M."/>
            <person name="Pohl T."/>
            <person name="Merkel B.J."/>
            <person name="Hornburger P."/>
            <person name="Mueller R.-W."/>
            <person name="Bruemmer F."/>
            <person name="Labrenz M."/>
            <person name="Spormann A.M."/>
            <person name="Op Den Camp H."/>
            <person name="Overmann J."/>
            <person name="Amann R."/>
            <person name="Jetten M.S.M."/>
            <person name="Mascher T."/>
            <person name="Medema M.H."/>
            <person name="Devos D.P."/>
            <person name="Kaster A.-K."/>
            <person name="Ovreas L."/>
            <person name="Rohde M."/>
            <person name="Galperin M.Y."/>
            <person name="Jogler C."/>
        </authorList>
    </citation>
    <scope>NUCLEOTIDE SEQUENCE [LARGE SCALE GENOMIC DNA]</scope>
    <source>
        <strain evidence="2 3">Pla22</strain>
    </source>
</reference>
<evidence type="ECO:0000313" key="2">
    <source>
        <dbReference type="EMBL" id="TWT50694.1"/>
    </source>
</evidence>
<dbReference type="RefSeq" id="WP_146515879.1">
    <property type="nucleotide sequence ID" value="NZ_SJPI01000002.1"/>
</dbReference>
<dbReference type="OrthoDB" id="292272at2"/>
<protein>
    <submittedName>
        <fullName evidence="2">Uncharacterized protein</fullName>
    </submittedName>
</protein>
<keyword evidence="3" id="KW-1185">Reference proteome</keyword>